<proteinExistence type="predicted"/>
<evidence type="ECO:0000313" key="3">
    <source>
        <dbReference type="Proteomes" id="UP000758603"/>
    </source>
</evidence>
<dbReference type="GeneID" id="70131370"/>
<accession>A0A9P8ZYR5</accession>
<comment type="caution">
    <text evidence="2">The sequence shown here is derived from an EMBL/GenBank/DDBJ whole genome shotgun (WGS) entry which is preliminary data.</text>
</comment>
<evidence type="ECO:0000313" key="2">
    <source>
        <dbReference type="EMBL" id="KAH6655447.1"/>
    </source>
</evidence>
<dbReference type="RefSeq" id="XP_045959712.1">
    <property type="nucleotide sequence ID" value="XM_046102478.1"/>
</dbReference>
<dbReference type="Proteomes" id="UP000758603">
    <property type="component" value="Unassembled WGS sequence"/>
</dbReference>
<name>A0A9P8ZYR5_9PEZI</name>
<organism evidence="2 3">
    <name type="scientific">Truncatella angustata</name>
    <dbReference type="NCBI Taxonomy" id="152316"/>
    <lineage>
        <taxon>Eukaryota</taxon>
        <taxon>Fungi</taxon>
        <taxon>Dikarya</taxon>
        <taxon>Ascomycota</taxon>
        <taxon>Pezizomycotina</taxon>
        <taxon>Sordariomycetes</taxon>
        <taxon>Xylariomycetidae</taxon>
        <taxon>Amphisphaeriales</taxon>
        <taxon>Sporocadaceae</taxon>
        <taxon>Truncatella</taxon>
    </lineage>
</organism>
<feature type="region of interest" description="Disordered" evidence="1">
    <location>
        <begin position="1"/>
        <end position="30"/>
    </location>
</feature>
<reference evidence="2" key="1">
    <citation type="journal article" date="2021" name="Nat. Commun.">
        <title>Genetic determinants of endophytism in the Arabidopsis root mycobiome.</title>
        <authorList>
            <person name="Mesny F."/>
            <person name="Miyauchi S."/>
            <person name="Thiergart T."/>
            <person name="Pickel B."/>
            <person name="Atanasova L."/>
            <person name="Karlsson M."/>
            <person name="Huettel B."/>
            <person name="Barry K.W."/>
            <person name="Haridas S."/>
            <person name="Chen C."/>
            <person name="Bauer D."/>
            <person name="Andreopoulos W."/>
            <person name="Pangilinan J."/>
            <person name="LaButti K."/>
            <person name="Riley R."/>
            <person name="Lipzen A."/>
            <person name="Clum A."/>
            <person name="Drula E."/>
            <person name="Henrissat B."/>
            <person name="Kohler A."/>
            <person name="Grigoriev I.V."/>
            <person name="Martin F.M."/>
            <person name="Hacquard S."/>
        </authorList>
    </citation>
    <scope>NUCLEOTIDE SEQUENCE</scope>
    <source>
        <strain evidence="2">MPI-SDFR-AT-0073</strain>
    </source>
</reference>
<protein>
    <submittedName>
        <fullName evidence="2">Uncharacterized protein</fullName>
    </submittedName>
</protein>
<dbReference type="AlphaFoldDB" id="A0A9P8ZYR5"/>
<keyword evidence="3" id="KW-1185">Reference proteome</keyword>
<gene>
    <name evidence="2" type="ORF">BKA67DRAFT_560693</name>
</gene>
<feature type="compositionally biased region" description="Polar residues" evidence="1">
    <location>
        <begin position="1"/>
        <end position="24"/>
    </location>
</feature>
<dbReference type="EMBL" id="JAGPXC010000003">
    <property type="protein sequence ID" value="KAH6655447.1"/>
    <property type="molecule type" value="Genomic_DNA"/>
</dbReference>
<evidence type="ECO:0000256" key="1">
    <source>
        <dbReference type="SAM" id="MobiDB-lite"/>
    </source>
</evidence>
<sequence>MRSEPDATSSPRRSVVNESSNLSSGPKIVSTANPDARFLARCVQSFGPPRLETSAHFSSTIPNTSF</sequence>